<gene>
    <name evidence="7" type="ORF">AKL17_3238</name>
</gene>
<evidence type="ECO:0000313" key="8">
    <source>
        <dbReference type="Proteomes" id="UP000076128"/>
    </source>
</evidence>
<dbReference type="Pfam" id="PF13416">
    <property type="entry name" value="SBP_bac_8"/>
    <property type="match status" value="1"/>
</dbReference>
<organism evidence="7 8">
    <name type="scientific">Frigidibacter mobilis</name>
    <dbReference type="NCBI Taxonomy" id="1335048"/>
    <lineage>
        <taxon>Bacteria</taxon>
        <taxon>Pseudomonadati</taxon>
        <taxon>Pseudomonadota</taxon>
        <taxon>Alphaproteobacteria</taxon>
        <taxon>Rhodobacterales</taxon>
        <taxon>Paracoccaceae</taxon>
        <taxon>Frigidibacter</taxon>
    </lineage>
</organism>
<dbReference type="GO" id="GO:0015888">
    <property type="term" value="P:thiamine transport"/>
    <property type="evidence" value="ECO:0007669"/>
    <property type="project" value="TreeGrafter"/>
</dbReference>
<protein>
    <submittedName>
        <fullName evidence="7">Extracellular solute-binding protein</fullName>
    </submittedName>
</protein>
<dbReference type="SUPFAM" id="SSF53850">
    <property type="entry name" value="Periplasmic binding protein-like II"/>
    <property type="match status" value="1"/>
</dbReference>
<sequence>MFTKRMTLAAASALVIALPALAISASAQDAPEAFKGSGTLIVNNWGGPTVGKMHDAWYGDFPAATGIDIAFTSVPDVAKLQIMAQVGNIEWDVVDFEGNQMLMAMKEGLLEPIDYDLLYSLVPKEDLDAAVLTEYGVGSVAFSTIIAWNTELFPEGGPKDWVEFFDTDAFPGRRALYANPKPALEIAMLAAGKAPNTLYPMDIDEAFAALNAIGPKVDLWVEKTSQWDVLIQNREVDLMGSSLARTMAQIQAGEPYALTYNQSISEQSYWTIPKGAPNVENAQKLVAWTVREEGAKRALELLPYYGMTNIAVYDDLAPELKAELPGAPENAATAHRIDAQWWFDNGAEVRTRWLDWLSKQ</sequence>
<dbReference type="RefSeq" id="WP_207209471.1">
    <property type="nucleotide sequence ID" value="NZ_CP012661.1"/>
</dbReference>
<proteinExistence type="inferred from homology"/>
<evidence type="ECO:0000313" key="7">
    <source>
        <dbReference type="EMBL" id="AMY70470.1"/>
    </source>
</evidence>
<dbReference type="STRING" id="1335048.AKL17_3238"/>
<feature type="chain" id="PRO_5007811502" evidence="6">
    <location>
        <begin position="23"/>
        <end position="360"/>
    </location>
</feature>
<evidence type="ECO:0000256" key="1">
    <source>
        <dbReference type="ARBA" id="ARBA00004418"/>
    </source>
</evidence>
<reference evidence="7 8" key="1">
    <citation type="submission" date="2015-09" db="EMBL/GenBank/DDBJ databases">
        <title>Complete genome sequence of Defluviimonas alba cai42t isolated from an oilfield in Xinjiang.</title>
        <authorList>
            <person name="Geng S."/>
            <person name="Pan X."/>
            <person name="Wu X."/>
        </authorList>
    </citation>
    <scope>NUCLEOTIDE SEQUENCE [LARGE SCALE GENOMIC DNA]</scope>
    <source>
        <strain evidence="8">cai42</strain>
    </source>
</reference>
<dbReference type="InterPro" id="IPR006059">
    <property type="entry name" value="SBP"/>
</dbReference>
<keyword evidence="4 6" id="KW-0732">Signal</keyword>
<name>A0A159Z7C8_9RHOB</name>
<dbReference type="Proteomes" id="UP000076128">
    <property type="component" value="Chromosome"/>
</dbReference>
<dbReference type="GO" id="GO:0030976">
    <property type="term" value="F:thiamine pyrophosphate binding"/>
    <property type="evidence" value="ECO:0007669"/>
    <property type="project" value="TreeGrafter"/>
</dbReference>
<evidence type="ECO:0000256" key="3">
    <source>
        <dbReference type="ARBA" id="ARBA00022448"/>
    </source>
</evidence>
<evidence type="ECO:0000256" key="6">
    <source>
        <dbReference type="SAM" id="SignalP"/>
    </source>
</evidence>
<comment type="similarity">
    <text evidence="2">Belongs to the bacterial solute-binding protein 1 family.</text>
</comment>
<dbReference type="PATRIC" id="fig|1335048.3.peg.3365"/>
<evidence type="ECO:0000256" key="2">
    <source>
        <dbReference type="ARBA" id="ARBA00008520"/>
    </source>
</evidence>
<dbReference type="AlphaFoldDB" id="A0A159Z7C8"/>
<evidence type="ECO:0000256" key="4">
    <source>
        <dbReference type="ARBA" id="ARBA00022729"/>
    </source>
</evidence>
<dbReference type="GO" id="GO:0030288">
    <property type="term" value="C:outer membrane-bounded periplasmic space"/>
    <property type="evidence" value="ECO:0007669"/>
    <property type="project" value="TreeGrafter"/>
</dbReference>
<accession>A0A159Z7C8</accession>
<dbReference type="EMBL" id="CP012661">
    <property type="protein sequence ID" value="AMY70470.1"/>
    <property type="molecule type" value="Genomic_DNA"/>
</dbReference>
<feature type="signal peptide" evidence="6">
    <location>
        <begin position="1"/>
        <end position="22"/>
    </location>
</feature>
<dbReference type="KEGG" id="daa:AKL17_3238"/>
<dbReference type="PANTHER" id="PTHR30006">
    <property type="entry name" value="THIAMINE-BINDING PERIPLASMIC PROTEIN-RELATED"/>
    <property type="match status" value="1"/>
</dbReference>
<dbReference type="GO" id="GO:0030975">
    <property type="term" value="F:thiamine binding"/>
    <property type="evidence" value="ECO:0007669"/>
    <property type="project" value="TreeGrafter"/>
</dbReference>
<keyword evidence="3" id="KW-0813">Transport</keyword>
<keyword evidence="5" id="KW-0574">Periplasm</keyword>
<keyword evidence="8" id="KW-1185">Reference proteome</keyword>
<dbReference type="Gene3D" id="3.40.190.10">
    <property type="entry name" value="Periplasmic binding protein-like II"/>
    <property type="match status" value="2"/>
</dbReference>
<evidence type="ECO:0000256" key="5">
    <source>
        <dbReference type="ARBA" id="ARBA00022764"/>
    </source>
</evidence>
<comment type="subcellular location">
    <subcellularLocation>
        <location evidence="1">Periplasm</location>
    </subcellularLocation>
</comment>
<dbReference type="PANTHER" id="PTHR30006:SF3">
    <property type="entry name" value="THIAMINE-BINDING PERIPLASMIC PROTEIN"/>
    <property type="match status" value="1"/>
</dbReference>